<dbReference type="RefSeq" id="WP_127001085.1">
    <property type="nucleotide sequence ID" value="NZ_JBNPXW010000015.1"/>
</dbReference>
<comment type="caution">
    <text evidence="1">The sequence shown here is derived from an EMBL/GenBank/DDBJ whole genome shotgun (WGS) entry which is preliminary data.</text>
</comment>
<protein>
    <submittedName>
        <fullName evidence="1">Uncharacterized protein</fullName>
    </submittedName>
</protein>
<gene>
    <name evidence="1" type="ORF">EJ913_19845</name>
</gene>
<accession>A0A433J4U6</accession>
<name>A0A433J4U6_9PROT</name>
<dbReference type="OrthoDB" id="9903303at2"/>
<reference evidence="1 2" key="1">
    <citation type="submission" date="2018-12" db="EMBL/GenBank/DDBJ databases">
        <authorList>
            <person name="Yang Y."/>
        </authorList>
    </citation>
    <scope>NUCLEOTIDE SEQUENCE [LARGE SCALE GENOMIC DNA]</scope>
    <source>
        <strain evidence="1 2">GSF71</strain>
    </source>
</reference>
<sequence length="163" mass="17137">MTTLAGWPASDLDVRTRQLRERAMLPKGGRGLHAPDIGPDHAATILIAMAAASKAVDAGARVLDYWGLASVAILDGLGAATFHEGLTAVLSDPGLAGRVDCVRVCRSWPEARIGIQGTEHVYRNPCVPTGKPGVWEDLTFDGALIHQLAITLKTGGATAAYQE</sequence>
<evidence type="ECO:0000313" key="2">
    <source>
        <dbReference type="Proteomes" id="UP000280346"/>
    </source>
</evidence>
<dbReference type="AlphaFoldDB" id="A0A433J4U6"/>
<dbReference type="EMBL" id="RZIJ01000017">
    <property type="protein sequence ID" value="RUQ67477.1"/>
    <property type="molecule type" value="Genomic_DNA"/>
</dbReference>
<proteinExistence type="predicted"/>
<organism evidence="1 2">
    <name type="scientific">Azospirillum doebereinerae</name>
    <dbReference type="NCBI Taxonomy" id="92933"/>
    <lineage>
        <taxon>Bacteria</taxon>
        <taxon>Pseudomonadati</taxon>
        <taxon>Pseudomonadota</taxon>
        <taxon>Alphaproteobacteria</taxon>
        <taxon>Rhodospirillales</taxon>
        <taxon>Azospirillaceae</taxon>
        <taxon>Azospirillum</taxon>
    </lineage>
</organism>
<dbReference type="Proteomes" id="UP000280346">
    <property type="component" value="Unassembled WGS sequence"/>
</dbReference>
<evidence type="ECO:0000313" key="1">
    <source>
        <dbReference type="EMBL" id="RUQ67477.1"/>
    </source>
</evidence>
<keyword evidence="2" id="KW-1185">Reference proteome</keyword>